<comment type="caution">
    <text evidence="2">The sequence shown here is derived from an EMBL/GenBank/DDBJ whole genome shotgun (WGS) entry which is preliminary data.</text>
</comment>
<reference evidence="2 3" key="1">
    <citation type="submission" date="2024-07" db="EMBL/GenBank/DDBJ databases">
        <title>Genomic Encyclopedia of Type Strains, Phase V (KMG-V): Genome sequencing to study the core and pangenomes of soil and plant-associated prokaryotes.</title>
        <authorList>
            <person name="Whitman W."/>
        </authorList>
    </citation>
    <scope>NUCLEOTIDE SEQUENCE [LARGE SCALE GENOMIC DNA]</scope>
    <source>
        <strain evidence="2 3">USDA 222</strain>
    </source>
</reference>
<proteinExistence type="predicted"/>
<sequence>MPNRELEILQALRGGLQGQGVRFGLKTDGRRGHCPSQLVPPNFGLQAHARVSDPGGTDTSGPARKITVILHCIWVDGTSFDGGNMPARLFLQVPGPVRRAGDARWDGGRNDLGQSAGSGSSAPRCKRGGTRSGHHHEALTTSERTIGQLITLKPGDSKSAYYYELAIDPPAALAPSAQPRPAPSGRARLLCHMASKKVDNNPQLKSRWR</sequence>
<protein>
    <submittedName>
        <fullName evidence="2">Uncharacterized protein</fullName>
    </submittedName>
</protein>
<dbReference type="Proteomes" id="UP001565474">
    <property type="component" value="Unassembled WGS sequence"/>
</dbReference>
<evidence type="ECO:0000256" key="1">
    <source>
        <dbReference type="SAM" id="MobiDB-lite"/>
    </source>
</evidence>
<feature type="compositionally biased region" description="Polar residues" evidence="1">
    <location>
        <begin position="112"/>
        <end position="121"/>
    </location>
</feature>
<dbReference type="EMBL" id="JBGBZN010000002">
    <property type="protein sequence ID" value="MEY9472222.1"/>
    <property type="molecule type" value="Genomic_DNA"/>
</dbReference>
<accession>A0ABV4GMP3</accession>
<evidence type="ECO:0000313" key="3">
    <source>
        <dbReference type="Proteomes" id="UP001565474"/>
    </source>
</evidence>
<name>A0ABV4GMP3_9BRAD</name>
<feature type="region of interest" description="Disordered" evidence="1">
    <location>
        <begin position="101"/>
        <end position="142"/>
    </location>
</feature>
<feature type="compositionally biased region" description="Basic residues" evidence="1">
    <location>
        <begin position="124"/>
        <end position="134"/>
    </location>
</feature>
<keyword evidence="3" id="KW-1185">Reference proteome</keyword>
<organism evidence="2 3">
    <name type="scientific">Bradyrhizobium yuanmingense</name>
    <dbReference type="NCBI Taxonomy" id="108015"/>
    <lineage>
        <taxon>Bacteria</taxon>
        <taxon>Pseudomonadati</taxon>
        <taxon>Pseudomonadota</taxon>
        <taxon>Alphaproteobacteria</taxon>
        <taxon>Hyphomicrobiales</taxon>
        <taxon>Nitrobacteraceae</taxon>
        <taxon>Bradyrhizobium</taxon>
    </lineage>
</organism>
<evidence type="ECO:0000313" key="2">
    <source>
        <dbReference type="EMBL" id="MEY9472222.1"/>
    </source>
</evidence>
<gene>
    <name evidence="2" type="ORF">ABH992_004621</name>
</gene>